<evidence type="ECO:0000313" key="7">
    <source>
        <dbReference type="EMBL" id="HIX87077.1"/>
    </source>
</evidence>
<dbReference type="GO" id="GO:0009307">
    <property type="term" value="P:DNA restriction-modification system"/>
    <property type="evidence" value="ECO:0007669"/>
    <property type="project" value="InterPro"/>
</dbReference>
<evidence type="ECO:0000256" key="2">
    <source>
        <dbReference type="ARBA" id="ARBA00011900"/>
    </source>
</evidence>
<dbReference type="Gene3D" id="3.40.50.150">
    <property type="entry name" value="Vaccinia Virus protein VP39"/>
    <property type="match status" value="1"/>
</dbReference>
<dbReference type="GO" id="GO:0032259">
    <property type="term" value="P:methylation"/>
    <property type="evidence" value="ECO:0007669"/>
    <property type="project" value="UniProtKB-KW"/>
</dbReference>
<evidence type="ECO:0000256" key="4">
    <source>
        <dbReference type="ARBA" id="ARBA00022679"/>
    </source>
</evidence>
<reference evidence="7" key="1">
    <citation type="journal article" date="2021" name="PeerJ">
        <title>Extensive microbial diversity within the chicken gut microbiome revealed by metagenomics and culture.</title>
        <authorList>
            <person name="Gilroy R."/>
            <person name="Ravi A."/>
            <person name="Getino M."/>
            <person name="Pursley I."/>
            <person name="Horton D.L."/>
            <person name="Alikhan N.F."/>
            <person name="Baker D."/>
            <person name="Gharbi K."/>
            <person name="Hall N."/>
            <person name="Watson M."/>
            <person name="Adriaenssens E.M."/>
            <person name="Foster-Nyarko E."/>
            <person name="Jarju S."/>
            <person name="Secka A."/>
            <person name="Antonio M."/>
            <person name="Oren A."/>
            <person name="Chaudhuri R.R."/>
            <person name="La Ragione R."/>
            <person name="Hildebrand F."/>
            <person name="Pallen M.J."/>
        </authorList>
    </citation>
    <scope>NUCLEOTIDE SEQUENCE</scope>
    <source>
        <strain evidence="7">ChiHecec2B26-12326</strain>
    </source>
</reference>
<keyword evidence="5" id="KW-0949">S-adenosyl-L-methionine</keyword>
<comment type="catalytic activity">
    <reaction evidence="6">
        <text>a 2'-deoxyadenosine in DNA + S-adenosyl-L-methionine = an N(6)-methyl-2'-deoxyadenosine in DNA + S-adenosyl-L-homocysteine + H(+)</text>
        <dbReference type="Rhea" id="RHEA:15197"/>
        <dbReference type="Rhea" id="RHEA-COMP:12418"/>
        <dbReference type="Rhea" id="RHEA-COMP:12419"/>
        <dbReference type="ChEBI" id="CHEBI:15378"/>
        <dbReference type="ChEBI" id="CHEBI:57856"/>
        <dbReference type="ChEBI" id="CHEBI:59789"/>
        <dbReference type="ChEBI" id="CHEBI:90615"/>
        <dbReference type="ChEBI" id="CHEBI:90616"/>
        <dbReference type="EC" id="2.1.1.72"/>
    </reaction>
</comment>
<evidence type="ECO:0000256" key="6">
    <source>
        <dbReference type="ARBA" id="ARBA00047942"/>
    </source>
</evidence>
<comment type="similarity">
    <text evidence="1">Belongs to the N(4)/N(6)-methyltransferase family.</text>
</comment>
<comment type="caution">
    <text evidence="7">The sequence shown here is derived from an EMBL/GenBank/DDBJ whole genome shotgun (WGS) entry which is preliminary data.</text>
</comment>
<dbReference type="Gene3D" id="1.10.1020.10">
    <property type="entry name" value="Adenine-specific Methyltransferase, Domain 2"/>
    <property type="match status" value="1"/>
</dbReference>
<dbReference type="Pfam" id="PF02086">
    <property type="entry name" value="MethyltransfD12"/>
    <property type="match status" value="1"/>
</dbReference>
<dbReference type="EMBL" id="DXEN01000080">
    <property type="protein sequence ID" value="HIX87077.1"/>
    <property type="molecule type" value="Genomic_DNA"/>
</dbReference>
<dbReference type="InterPro" id="IPR029063">
    <property type="entry name" value="SAM-dependent_MTases_sf"/>
</dbReference>
<keyword evidence="3 7" id="KW-0489">Methyltransferase</keyword>
<sequence>MKRKLYMSAPLPFVGQKRMFAREYIKVLEQFKDSTVFVDLFGGSGLLSQITKRMRPDAKVVYNDFDNYRKRLENIPRTNLLLADFRRIAEGVPRHKPITGEARERIYMRIEQEEKEWGYVDYITISSSLMFSMKYKMSLDGMRKEVLYNNIRKSDYPPCSDYLEGLEITSKDYREVFDEYKDVPGVVFLVDPPYLSTDVTTYSMYWRLSDYLDVLTVLNGHSFVYFTSNKSSIVELCEWMGKNRTLGDPFEGCVKSEFNAHMNYNAGYTDMMLYKRQDTPHIGSAA</sequence>
<protein>
    <recommendedName>
        <fullName evidence="2">site-specific DNA-methyltransferase (adenine-specific)</fullName>
        <ecNumber evidence="2">2.1.1.72</ecNumber>
    </recommendedName>
</protein>
<dbReference type="SUPFAM" id="SSF53335">
    <property type="entry name" value="S-adenosyl-L-methionine-dependent methyltransferases"/>
    <property type="match status" value="1"/>
</dbReference>
<dbReference type="Proteomes" id="UP000823847">
    <property type="component" value="Unassembled WGS sequence"/>
</dbReference>
<evidence type="ECO:0000256" key="3">
    <source>
        <dbReference type="ARBA" id="ARBA00022603"/>
    </source>
</evidence>
<reference evidence="7" key="2">
    <citation type="submission" date="2021-04" db="EMBL/GenBank/DDBJ databases">
        <authorList>
            <person name="Gilroy R."/>
        </authorList>
    </citation>
    <scope>NUCLEOTIDE SEQUENCE</scope>
    <source>
        <strain evidence="7">ChiHecec2B26-12326</strain>
    </source>
</reference>
<evidence type="ECO:0000313" key="8">
    <source>
        <dbReference type="Proteomes" id="UP000823847"/>
    </source>
</evidence>
<dbReference type="GO" id="GO:0009007">
    <property type="term" value="F:site-specific DNA-methyltransferase (adenine-specific) activity"/>
    <property type="evidence" value="ECO:0007669"/>
    <property type="project" value="UniProtKB-EC"/>
</dbReference>
<keyword evidence="4" id="KW-0808">Transferase</keyword>
<evidence type="ECO:0000256" key="1">
    <source>
        <dbReference type="ARBA" id="ARBA00006594"/>
    </source>
</evidence>
<proteinExistence type="inferred from homology"/>
<gene>
    <name evidence="7" type="ORF">H9848_10805</name>
</gene>
<organism evidence="7 8">
    <name type="scientific">Candidatus Parabacteroides intestinigallinarum</name>
    <dbReference type="NCBI Taxonomy" id="2838722"/>
    <lineage>
        <taxon>Bacteria</taxon>
        <taxon>Pseudomonadati</taxon>
        <taxon>Bacteroidota</taxon>
        <taxon>Bacteroidia</taxon>
        <taxon>Bacteroidales</taxon>
        <taxon>Tannerellaceae</taxon>
        <taxon>Parabacteroides</taxon>
    </lineage>
</organism>
<dbReference type="AlphaFoldDB" id="A0A9D1XSR3"/>
<evidence type="ECO:0000256" key="5">
    <source>
        <dbReference type="ARBA" id="ARBA00022691"/>
    </source>
</evidence>
<dbReference type="InterPro" id="IPR023095">
    <property type="entry name" value="Ade_MeTrfase_dom_2"/>
</dbReference>
<dbReference type="EC" id="2.1.1.72" evidence="2"/>
<dbReference type="InterPro" id="IPR012327">
    <property type="entry name" value="MeTrfase_D12"/>
</dbReference>
<accession>A0A9D1XSR3</accession>
<name>A0A9D1XSR3_9BACT</name>